<dbReference type="InterPro" id="IPR050483">
    <property type="entry name" value="CoA-transferase_III_domain"/>
</dbReference>
<dbReference type="InterPro" id="IPR044855">
    <property type="entry name" value="CoA-Trfase_III_dom3_sf"/>
</dbReference>
<dbReference type="EMBL" id="JACHIW010000001">
    <property type="protein sequence ID" value="MBB5157325.1"/>
    <property type="molecule type" value="Genomic_DNA"/>
</dbReference>
<gene>
    <name evidence="3" type="ORF">BJ970_004859</name>
</gene>
<dbReference type="Gene3D" id="3.30.1540.10">
    <property type="entry name" value="formyl-coa transferase, domain 3"/>
    <property type="match status" value="1"/>
</dbReference>
<dbReference type="InterPro" id="IPR023606">
    <property type="entry name" value="CoA-Trfase_III_dom_1_sf"/>
</dbReference>
<sequence length="403" mass="42764">MKAPHPPLDGITVLTLEQAVSAPLCTRHLADLGARVIKIEHPAGGDSARHYDGAVRGLAAHFVWLNHGKESVALDLGVAEDRALFTGLLELTDVVVSNLAPGALGRLGLSPAGLVEEHPRLIVVDISGYGTGGPLDHKRAYDLLVQSEGGSCAITGRPGEPAKSGIPIADVGTALYAFSAVLTALYDRERTGRGTVVSVAMLDVIGEMMGFALNQVLHAGAEPEPVGMGSPMVAPYGAYPTADGHTVVLGTTSDREWRRLASDLLCRPDLAADPRFVRNADRVRLRDELDAVLRAWCAERDLADIQRRADEAGIGNARLNGVRDLARHPQLADRKRWREVDSPVGGVPALLPPVISPDWNVRAGRVPALGADTDAVRAEVAAATGCTPETQPSPATTRRESRR</sequence>
<evidence type="ECO:0000256" key="1">
    <source>
        <dbReference type="ARBA" id="ARBA00022679"/>
    </source>
</evidence>
<reference evidence="3 4" key="1">
    <citation type="submission" date="2020-08" db="EMBL/GenBank/DDBJ databases">
        <title>Sequencing the genomes of 1000 actinobacteria strains.</title>
        <authorList>
            <person name="Klenk H.-P."/>
        </authorList>
    </citation>
    <scope>NUCLEOTIDE SEQUENCE [LARGE SCALE GENOMIC DNA]</scope>
    <source>
        <strain evidence="3 4">DSM 45584</strain>
    </source>
</reference>
<feature type="region of interest" description="Disordered" evidence="2">
    <location>
        <begin position="382"/>
        <end position="403"/>
    </location>
</feature>
<protein>
    <submittedName>
        <fullName evidence="3">Crotonobetainyl-CoA:carnitine CoA-transferase CaiB-like acyl-CoA transferase</fullName>
    </submittedName>
</protein>
<dbReference type="AlphaFoldDB" id="A0A840QFR4"/>
<dbReference type="SUPFAM" id="SSF89796">
    <property type="entry name" value="CoA-transferase family III (CaiB/BaiF)"/>
    <property type="match status" value="1"/>
</dbReference>
<name>A0A840QFR4_9PSEU</name>
<dbReference type="Pfam" id="PF02515">
    <property type="entry name" value="CoA_transf_3"/>
    <property type="match status" value="1"/>
</dbReference>
<dbReference type="PANTHER" id="PTHR48207:SF3">
    <property type="entry name" value="SUCCINATE--HYDROXYMETHYLGLUTARATE COA-TRANSFERASE"/>
    <property type="match status" value="1"/>
</dbReference>
<proteinExistence type="predicted"/>
<dbReference type="RefSeq" id="WP_184728294.1">
    <property type="nucleotide sequence ID" value="NZ_JACHIW010000001.1"/>
</dbReference>
<feature type="compositionally biased region" description="Polar residues" evidence="2">
    <location>
        <begin position="387"/>
        <end position="396"/>
    </location>
</feature>
<keyword evidence="4" id="KW-1185">Reference proteome</keyword>
<evidence type="ECO:0000313" key="4">
    <source>
        <dbReference type="Proteomes" id="UP000584374"/>
    </source>
</evidence>
<dbReference type="InterPro" id="IPR003673">
    <property type="entry name" value="CoA-Trfase_fam_III"/>
</dbReference>
<comment type="caution">
    <text evidence="3">The sequence shown here is derived from an EMBL/GenBank/DDBJ whole genome shotgun (WGS) entry which is preliminary data.</text>
</comment>
<keyword evidence="1 3" id="KW-0808">Transferase</keyword>
<dbReference type="PANTHER" id="PTHR48207">
    <property type="entry name" value="SUCCINATE--HYDROXYMETHYLGLUTARATE COA-TRANSFERASE"/>
    <property type="match status" value="1"/>
</dbReference>
<dbReference type="Proteomes" id="UP000584374">
    <property type="component" value="Unassembled WGS sequence"/>
</dbReference>
<evidence type="ECO:0000313" key="3">
    <source>
        <dbReference type="EMBL" id="MBB5157325.1"/>
    </source>
</evidence>
<evidence type="ECO:0000256" key="2">
    <source>
        <dbReference type="SAM" id="MobiDB-lite"/>
    </source>
</evidence>
<dbReference type="Gene3D" id="3.40.50.10540">
    <property type="entry name" value="Crotonobetainyl-coa:carnitine coa-transferase, domain 1"/>
    <property type="match status" value="1"/>
</dbReference>
<accession>A0A840QFR4</accession>
<dbReference type="GO" id="GO:0008410">
    <property type="term" value="F:CoA-transferase activity"/>
    <property type="evidence" value="ECO:0007669"/>
    <property type="project" value="TreeGrafter"/>
</dbReference>
<organism evidence="3 4">
    <name type="scientific">Saccharopolyspora phatthalungensis</name>
    <dbReference type="NCBI Taxonomy" id="664693"/>
    <lineage>
        <taxon>Bacteria</taxon>
        <taxon>Bacillati</taxon>
        <taxon>Actinomycetota</taxon>
        <taxon>Actinomycetes</taxon>
        <taxon>Pseudonocardiales</taxon>
        <taxon>Pseudonocardiaceae</taxon>
        <taxon>Saccharopolyspora</taxon>
    </lineage>
</organism>